<dbReference type="Proteomes" id="UP000482634">
    <property type="component" value="Unassembled WGS sequence"/>
</dbReference>
<evidence type="ECO:0000313" key="2">
    <source>
        <dbReference type="EMBL" id="NER64863.1"/>
    </source>
</evidence>
<organism evidence="2 3">
    <name type="scientific">Pseudomonas brassicae</name>
    <dbReference type="NCBI Taxonomy" id="2708063"/>
    <lineage>
        <taxon>Bacteria</taxon>
        <taxon>Pseudomonadati</taxon>
        <taxon>Pseudomonadota</taxon>
        <taxon>Gammaproteobacteria</taxon>
        <taxon>Pseudomonadales</taxon>
        <taxon>Pseudomonadaceae</taxon>
        <taxon>Pseudomonas</taxon>
    </lineage>
</organism>
<comment type="caution">
    <text evidence="2">The sequence shown here is derived from an EMBL/GenBank/DDBJ whole genome shotgun (WGS) entry which is preliminary data.</text>
</comment>
<dbReference type="AlphaFoldDB" id="A0A6B3NT18"/>
<protein>
    <submittedName>
        <fullName evidence="2">Uncharacterized protein</fullName>
    </submittedName>
</protein>
<name>A0A6B3NT18_9PSED</name>
<keyword evidence="1" id="KW-0812">Transmembrane</keyword>
<proteinExistence type="predicted"/>
<gene>
    <name evidence="2" type="ORF">G3436_14520</name>
</gene>
<evidence type="ECO:0000313" key="3">
    <source>
        <dbReference type="Proteomes" id="UP000482634"/>
    </source>
</evidence>
<dbReference type="EMBL" id="JAAHBU010000187">
    <property type="protein sequence ID" value="NER64863.1"/>
    <property type="molecule type" value="Genomic_DNA"/>
</dbReference>
<keyword evidence="3" id="KW-1185">Reference proteome</keyword>
<accession>A0A6B3NT18</accession>
<evidence type="ECO:0000256" key="1">
    <source>
        <dbReference type="SAM" id="Phobius"/>
    </source>
</evidence>
<feature type="transmembrane region" description="Helical" evidence="1">
    <location>
        <begin position="90"/>
        <end position="113"/>
    </location>
</feature>
<reference evidence="2 3" key="1">
    <citation type="submission" date="2020-02" db="EMBL/GenBank/DDBJ databases">
        <title>Broccoli isolated Pseudomonas sp.</title>
        <authorList>
            <person name="Fujikawa T."/>
            <person name="Sawada H."/>
        </authorList>
    </citation>
    <scope>NUCLEOTIDE SEQUENCE [LARGE SCALE GENOMIC DNA]</scope>
    <source>
        <strain evidence="2 3">MAFF212427</strain>
    </source>
</reference>
<keyword evidence="1" id="KW-0472">Membrane</keyword>
<sequence length="120" mass="13261">MLALDLRLSDWLIPAWANPDGERLLLRHGVPRVMLALPIYPMLAGTHPLIAGVGLAGYFGVGLLGLLPYTPPSGEGDGPLHKAWRVLHELYEFNWAQVALLVATVVVVVWWQVQLPEFMS</sequence>
<dbReference type="RefSeq" id="WP_163946080.1">
    <property type="nucleotide sequence ID" value="NZ_JAAHBU010000187.1"/>
</dbReference>
<keyword evidence="1" id="KW-1133">Transmembrane helix</keyword>
<feature type="transmembrane region" description="Helical" evidence="1">
    <location>
        <begin position="49"/>
        <end position="69"/>
    </location>
</feature>